<reference evidence="1 2" key="1">
    <citation type="submission" date="2024-09" db="EMBL/GenBank/DDBJ databases">
        <authorList>
            <person name="D'Angelo T."/>
        </authorList>
    </citation>
    <scope>NUCLEOTIDE SEQUENCE [LARGE SCALE GENOMIC DNA]</scope>
    <source>
        <strain evidence="1">SAG AM-320-E07</strain>
    </source>
</reference>
<evidence type="ECO:0000313" key="1">
    <source>
        <dbReference type="EMBL" id="MFC1573302.1"/>
    </source>
</evidence>
<keyword evidence="2" id="KW-1185">Reference proteome</keyword>
<dbReference type="EMBL" id="JBHPKH010000119">
    <property type="protein sequence ID" value="MFC1573302.1"/>
    <property type="molecule type" value="Genomic_DNA"/>
</dbReference>
<organism evidence="1 2">
    <name type="scientific">Eiseniibacteriota bacterium</name>
    <dbReference type="NCBI Taxonomy" id="2212470"/>
    <lineage>
        <taxon>Bacteria</taxon>
        <taxon>Candidatus Eiseniibacteriota</taxon>
    </lineage>
</organism>
<gene>
    <name evidence="1" type="ORF">ACFL6M_06855</name>
</gene>
<protein>
    <recommendedName>
        <fullName evidence="3">Phage tail protein</fullName>
    </recommendedName>
</protein>
<evidence type="ECO:0000313" key="2">
    <source>
        <dbReference type="Proteomes" id="UP001593833"/>
    </source>
</evidence>
<proteinExistence type="predicted"/>
<comment type="caution">
    <text evidence="1">The sequence shown here is derived from an EMBL/GenBank/DDBJ whole genome shotgun (WGS) entry which is preliminary data.</text>
</comment>
<dbReference type="Proteomes" id="UP001593833">
    <property type="component" value="Unassembled WGS sequence"/>
</dbReference>
<accession>A0ABV6YLT4</accession>
<name>A0ABV6YLT4_UNCEI</name>
<sequence>MALEGETYHFTAMEFRIDVNPVIGQDIVRTIEPGSVQPIRYVLQTKGYPRLKSGRGFIIAWWIDGDDPMKLLKSLEGKDLSCSDNDDVSLHYTLELDGKEIICNDGCDNRFTIDTVEENTISGTFEGEYTTKGVDGYVPVRIEGGSFEASITKMFRTE</sequence>
<evidence type="ECO:0008006" key="3">
    <source>
        <dbReference type="Google" id="ProtNLM"/>
    </source>
</evidence>